<name>A0A0K1EK34_CHOCO</name>
<dbReference type="InterPro" id="IPR029058">
    <property type="entry name" value="AB_hydrolase_fold"/>
</dbReference>
<dbReference type="RefSeq" id="WP_050433024.1">
    <property type="nucleotide sequence ID" value="NZ_CP012159.1"/>
</dbReference>
<evidence type="ECO:0000259" key="1">
    <source>
        <dbReference type="Pfam" id="PF01738"/>
    </source>
</evidence>
<sequence length="233" mass="24928">MARQTEALNQAHLVSVPLSGVILEGDLVVPRDPLGIVLFAHGSGSGRHSPRNRFVARALQRVHLATLLLDLLTVEEEELDQATGHLRFDIGLLASRLMGTTDWLVRTAETSGLSIGYFGASTGGGAALAAAAERPREVQAVVSRGGRPDLAAHALPRVQAPTLLIVGSKDHPVIDMNRAAMARMRAPAQLEIVPGASHLFEEAGTLEQVARLAASWFTRFLAQKTHRVASAHR</sequence>
<dbReference type="Pfam" id="PF01738">
    <property type="entry name" value="DLH"/>
    <property type="match status" value="1"/>
</dbReference>
<feature type="domain" description="Dienelactone hydrolase" evidence="1">
    <location>
        <begin position="100"/>
        <end position="206"/>
    </location>
</feature>
<dbReference type="Proteomes" id="UP000067626">
    <property type="component" value="Chromosome"/>
</dbReference>
<organism evidence="2 3">
    <name type="scientific">Chondromyces crocatus</name>
    <dbReference type="NCBI Taxonomy" id="52"/>
    <lineage>
        <taxon>Bacteria</taxon>
        <taxon>Pseudomonadati</taxon>
        <taxon>Myxococcota</taxon>
        <taxon>Polyangia</taxon>
        <taxon>Polyangiales</taxon>
        <taxon>Polyangiaceae</taxon>
        <taxon>Chondromyces</taxon>
    </lineage>
</organism>
<dbReference type="KEGG" id="ccro:CMC5_053750"/>
<dbReference type="AlphaFoldDB" id="A0A0K1EK34"/>
<dbReference type="PANTHER" id="PTHR22946">
    <property type="entry name" value="DIENELACTONE HYDROLASE DOMAIN-CONTAINING PROTEIN-RELATED"/>
    <property type="match status" value="1"/>
</dbReference>
<protein>
    <submittedName>
        <fullName evidence="2">DeoR family transcriptional regulator</fullName>
    </submittedName>
</protein>
<gene>
    <name evidence="2" type="primary">deoR</name>
    <name evidence="2" type="ORF">CMC5_053750</name>
</gene>
<dbReference type="InterPro" id="IPR050261">
    <property type="entry name" value="FrsA_esterase"/>
</dbReference>
<dbReference type="Gene3D" id="3.40.50.1820">
    <property type="entry name" value="alpha/beta hydrolase"/>
    <property type="match status" value="1"/>
</dbReference>
<proteinExistence type="predicted"/>
<dbReference type="InterPro" id="IPR002925">
    <property type="entry name" value="Dienelactn_hydro"/>
</dbReference>
<accession>A0A0K1EK34</accession>
<reference evidence="2 3" key="1">
    <citation type="submission" date="2015-07" db="EMBL/GenBank/DDBJ databases">
        <title>Genome analysis of myxobacterium Chondromyces crocatus Cm c5 reveals a high potential for natural compound synthesis and the genetic basis for the loss of fruiting body formation.</title>
        <authorList>
            <person name="Zaburannyi N."/>
            <person name="Bunk B."/>
            <person name="Maier J."/>
            <person name="Overmann J."/>
            <person name="Mueller R."/>
        </authorList>
    </citation>
    <scope>NUCLEOTIDE SEQUENCE [LARGE SCALE GENOMIC DNA]</scope>
    <source>
        <strain evidence="2 3">Cm c5</strain>
    </source>
</reference>
<dbReference type="STRING" id="52.CMC5_053750"/>
<dbReference type="GO" id="GO:0016787">
    <property type="term" value="F:hydrolase activity"/>
    <property type="evidence" value="ECO:0007669"/>
    <property type="project" value="InterPro"/>
</dbReference>
<evidence type="ECO:0000313" key="2">
    <source>
        <dbReference type="EMBL" id="AKT41214.1"/>
    </source>
</evidence>
<keyword evidence="3" id="KW-1185">Reference proteome</keyword>
<dbReference type="PATRIC" id="fig|52.7.peg.5954"/>
<evidence type="ECO:0000313" key="3">
    <source>
        <dbReference type="Proteomes" id="UP000067626"/>
    </source>
</evidence>
<dbReference type="EMBL" id="CP012159">
    <property type="protein sequence ID" value="AKT41214.1"/>
    <property type="molecule type" value="Genomic_DNA"/>
</dbReference>
<dbReference type="OrthoDB" id="9810066at2"/>
<dbReference type="SUPFAM" id="SSF53474">
    <property type="entry name" value="alpha/beta-Hydrolases"/>
    <property type="match status" value="1"/>
</dbReference>